<feature type="region of interest" description="Disordered" evidence="24">
    <location>
        <begin position="1915"/>
        <end position="1939"/>
    </location>
</feature>
<dbReference type="SMART" id="SM00308">
    <property type="entry name" value="LH2"/>
    <property type="match status" value="1"/>
</dbReference>
<evidence type="ECO:0000256" key="21">
    <source>
        <dbReference type="ARBA" id="ARBA00081200"/>
    </source>
</evidence>
<dbReference type="PROSITE" id="PS50093">
    <property type="entry name" value="PKD"/>
    <property type="match status" value="1"/>
</dbReference>
<dbReference type="InterPro" id="IPR002859">
    <property type="entry name" value="PKD/REJ-like"/>
</dbReference>
<evidence type="ECO:0000256" key="25">
    <source>
        <dbReference type="SAM" id="Phobius"/>
    </source>
</evidence>
<keyword evidence="10 25" id="KW-1133">Transmembrane helix</keyword>
<dbReference type="SUPFAM" id="SSF49723">
    <property type="entry name" value="Lipase/lipooxygenase domain (PLAT/LH2 domain)"/>
    <property type="match status" value="1"/>
</dbReference>
<dbReference type="PROSITE" id="PS50221">
    <property type="entry name" value="GAIN_B"/>
    <property type="match status" value="1"/>
</dbReference>
<evidence type="ECO:0000256" key="16">
    <source>
        <dbReference type="ARBA" id="ARBA00023273"/>
    </source>
</evidence>
<evidence type="ECO:0000313" key="31">
    <source>
        <dbReference type="Proteomes" id="UP000694564"/>
    </source>
</evidence>
<keyword evidence="7 25" id="KW-0812">Transmembrane</keyword>
<evidence type="ECO:0000256" key="4">
    <source>
        <dbReference type="ARBA" id="ARBA00022475"/>
    </source>
</evidence>
<dbReference type="InterPro" id="IPR035986">
    <property type="entry name" value="PKD_dom_sf"/>
</dbReference>
<evidence type="ECO:0000256" key="18">
    <source>
        <dbReference type="ARBA" id="ARBA00054690"/>
    </source>
</evidence>
<feature type="transmembrane region" description="Helical" evidence="25">
    <location>
        <begin position="1626"/>
        <end position="1644"/>
    </location>
</feature>
<dbReference type="GO" id="GO:0060170">
    <property type="term" value="C:ciliary membrane"/>
    <property type="evidence" value="ECO:0007669"/>
    <property type="project" value="UniProtKB-SubCell"/>
</dbReference>
<comment type="function">
    <text evidence="18">Component of a calcium-permeant ion channel formed by PKD1L2 and PKD1L1 in primary cilia, where it controls cilium calcium concentration, without affecting cytoplasmic calcium concentration, and regulates sonic hedgehog/SHH signaling and GLI2 transcription. The PKD1L1:PKD2L1 channel complex is mechanosensitive only at high pressures and is highly temperature sensitive. Also involved in left/right axis specification downstream of nodal flow by forming a complex with PKD2 in cilia to facilitate flow detection in left/right patterning. May function as a G-protein-coupled receptor.</text>
</comment>
<evidence type="ECO:0000256" key="15">
    <source>
        <dbReference type="ARBA" id="ARBA00023180"/>
    </source>
</evidence>
<evidence type="ECO:0000259" key="27">
    <source>
        <dbReference type="PROSITE" id="PS50095"/>
    </source>
</evidence>
<dbReference type="Pfam" id="PF00801">
    <property type="entry name" value="PKD"/>
    <property type="match status" value="1"/>
</dbReference>
<dbReference type="Gene3D" id="2.60.60.20">
    <property type="entry name" value="PLAT/LH2 domain"/>
    <property type="match status" value="1"/>
</dbReference>
<dbReference type="InterPro" id="IPR022409">
    <property type="entry name" value="PKD/Chitinase_dom"/>
</dbReference>
<feature type="region of interest" description="Disordered" evidence="24">
    <location>
        <begin position="950"/>
        <end position="980"/>
    </location>
</feature>
<dbReference type="FunFam" id="2.60.40.10:FF:000825">
    <property type="entry name" value="Polycystin 1, transient receptor potential channel interacting"/>
    <property type="match status" value="1"/>
</dbReference>
<dbReference type="InterPro" id="IPR057244">
    <property type="entry name" value="GAIN_B"/>
</dbReference>
<dbReference type="Pfam" id="PF01477">
    <property type="entry name" value="PLAT"/>
    <property type="match status" value="1"/>
</dbReference>
<feature type="transmembrane region" description="Helical" evidence="25">
    <location>
        <begin position="243"/>
        <end position="261"/>
    </location>
</feature>
<keyword evidence="6" id="KW-0107">Calcium channel</keyword>
<evidence type="ECO:0000256" key="2">
    <source>
        <dbReference type="ARBA" id="ARBA00007200"/>
    </source>
</evidence>
<protein>
    <recommendedName>
        <fullName evidence="20">Polycystin-1-like protein 1</fullName>
    </recommendedName>
    <alternativeName>
        <fullName evidence="22">PC1-like 1 protein</fullName>
    </alternativeName>
    <alternativeName>
        <fullName evidence="21">Polycystic kidney disease protein 1-like 1</fullName>
    </alternativeName>
</protein>
<dbReference type="FunFam" id="2.60.60.20:FF:000017">
    <property type="entry name" value="Polycystin 1 like 1, transient receptor potential channel interacting"/>
    <property type="match status" value="1"/>
</dbReference>
<dbReference type="Pfam" id="PF20519">
    <property type="entry name" value="Polycystin_dom"/>
    <property type="match status" value="1"/>
</dbReference>
<evidence type="ECO:0000256" key="13">
    <source>
        <dbReference type="ARBA" id="ARBA00023136"/>
    </source>
</evidence>
<feature type="compositionally biased region" description="Polar residues" evidence="24">
    <location>
        <begin position="1915"/>
        <end position="1924"/>
    </location>
</feature>
<evidence type="ECO:0000256" key="9">
    <source>
        <dbReference type="ARBA" id="ARBA00022837"/>
    </source>
</evidence>
<evidence type="ECO:0000313" key="30">
    <source>
        <dbReference type="Ensembl" id="ENSSVLP00005015766.1"/>
    </source>
</evidence>
<keyword evidence="8" id="KW-0677">Repeat</keyword>
<comment type="subunit">
    <text evidence="19">Heterodimer. Interacts with PKD2 to form a calcium channel. Interacts with PKD2L1; to form ciliary calcium channel. May interact with GNA12, GNAS, GNAI1 and GNAI2.</text>
</comment>
<evidence type="ECO:0000256" key="8">
    <source>
        <dbReference type="ARBA" id="ARBA00022737"/>
    </source>
</evidence>
<dbReference type="PANTHER" id="PTHR46730:SF4">
    <property type="entry name" value="POLYCYSTIC KIDNEY DISEASE PROTEIN 1-LIKE 1"/>
    <property type="match status" value="1"/>
</dbReference>
<feature type="domain" description="GAIN-B" evidence="28">
    <location>
        <begin position="1462"/>
        <end position="1610"/>
    </location>
</feature>
<evidence type="ECO:0000256" key="23">
    <source>
        <dbReference type="PROSITE-ProRule" id="PRU00152"/>
    </source>
</evidence>
<dbReference type="CDD" id="cd00146">
    <property type="entry name" value="PKD"/>
    <property type="match status" value="1"/>
</dbReference>
<reference evidence="30" key="2">
    <citation type="submission" date="2025-09" db="UniProtKB">
        <authorList>
            <consortium name="Ensembl"/>
        </authorList>
    </citation>
    <scope>IDENTIFICATION</scope>
</reference>
<name>A0A8D2CVS9_SCIVU</name>
<dbReference type="InterPro" id="IPR042060">
    <property type="entry name" value="PLAT_polycystin1"/>
</dbReference>
<evidence type="ECO:0000256" key="1">
    <source>
        <dbReference type="ARBA" id="ARBA00004272"/>
    </source>
</evidence>
<dbReference type="InterPro" id="IPR001024">
    <property type="entry name" value="PLAT/LH2_dom"/>
</dbReference>
<accession>A0A8D2CVS9</accession>
<dbReference type="InterPro" id="IPR013122">
    <property type="entry name" value="PKD1_2_channel"/>
</dbReference>
<proteinExistence type="inferred from homology"/>
<dbReference type="SMART" id="SM00089">
    <property type="entry name" value="PKD"/>
    <property type="match status" value="1"/>
</dbReference>
<gene>
    <name evidence="30" type="primary">PKD1L1</name>
</gene>
<feature type="domain" description="PLAT" evidence="27">
    <location>
        <begin position="1671"/>
        <end position="1788"/>
    </location>
</feature>
<evidence type="ECO:0000256" key="24">
    <source>
        <dbReference type="SAM" id="MobiDB-lite"/>
    </source>
</evidence>
<dbReference type="GO" id="GO:0097730">
    <property type="term" value="C:non-motile cilium"/>
    <property type="evidence" value="ECO:0007669"/>
    <property type="project" value="Ensembl"/>
</dbReference>
<dbReference type="Pfam" id="PF02010">
    <property type="entry name" value="REJ"/>
    <property type="match status" value="2"/>
</dbReference>
<dbReference type="GO" id="GO:0005262">
    <property type="term" value="F:calcium channel activity"/>
    <property type="evidence" value="ECO:0007669"/>
    <property type="project" value="UniProtKB-KW"/>
</dbReference>
<keyword evidence="16" id="KW-0966">Cell projection</keyword>
<feature type="transmembrane region" description="Helical" evidence="25">
    <location>
        <begin position="2494"/>
        <end position="2514"/>
    </location>
</feature>
<keyword evidence="14" id="KW-1015">Disulfide bond</keyword>
<keyword evidence="9" id="KW-0106">Calcium</keyword>
<dbReference type="GeneTree" id="ENSGT00940000162104"/>
<dbReference type="InterPro" id="IPR013783">
    <property type="entry name" value="Ig-like_fold"/>
</dbReference>
<evidence type="ECO:0000256" key="11">
    <source>
        <dbReference type="ARBA" id="ARBA00023065"/>
    </source>
</evidence>
<keyword evidence="12" id="KW-0969">Cilium</keyword>
<evidence type="ECO:0000259" key="29">
    <source>
        <dbReference type="PROSITE" id="PS51111"/>
    </source>
</evidence>
<comment type="similarity">
    <text evidence="2">Belongs to the polycystin family.</text>
</comment>
<dbReference type="PANTHER" id="PTHR46730">
    <property type="entry name" value="POLYCYSTIN-1"/>
    <property type="match status" value="1"/>
</dbReference>
<evidence type="ECO:0000259" key="28">
    <source>
        <dbReference type="PROSITE" id="PS50221"/>
    </source>
</evidence>
<feature type="transmembrane region" description="Helical" evidence="25">
    <location>
        <begin position="1994"/>
        <end position="2019"/>
    </location>
</feature>
<dbReference type="InterPro" id="IPR036392">
    <property type="entry name" value="PLAT/LH2_dom_sf"/>
</dbReference>
<dbReference type="Gene3D" id="2.60.40.10">
    <property type="entry name" value="Immunoglobulins"/>
    <property type="match status" value="1"/>
</dbReference>
<evidence type="ECO:0000256" key="14">
    <source>
        <dbReference type="ARBA" id="ARBA00023157"/>
    </source>
</evidence>
<keyword evidence="17" id="KW-0407">Ion channel</keyword>
<evidence type="ECO:0000256" key="7">
    <source>
        <dbReference type="ARBA" id="ARBA00022692"/>
    </source>
</evidence>
<feature type="transmembrane region" description="Helical" evidence="25">
    <location>
        <begin position="2563"/>
        <end position="2587"/>
    </location>
</feature>
<keyword evidence="11" id="KW-0406">Ion transport</keyword>
<dbReference type="SUPFAM" id="SSF49299">
    <property type="entry name" value="PKD domain"/>
    <property type="match status" value="1"/>
</dbReference>
<evidence type="ECO:0000256" key="5">
    <source>
        <dbReference type="ARBA" id="ARBA00022568"/>
    </source>
</evidence>
<keyword evidence="4" id="KW-1003">Cell membrane</keyword>
<dbReference type="Pfam" id="PF08016">
    <property type="entry name" value="PKD_channel"/>
    <property type="match status" value="1"/>
</dbReference>
<evidence type="ECO:0000256" key="19">
    <source>
        <dbReference type="ARBA" id="ARBA00063851"/>
    </source>
</evidence>
<evidence type="ECO:0000256" key="22">
    <source>
        <dbReference type="ARBA" id="ARBA00082084"/>
    </source>
</evidence>
<organism evidence="30 31">
    <name type="scientific">Sciurus vulgaris</name>
    <name type="common">Eurasian red squirrel</name>
    <dbReference type="NCBI Taxonomy" id="55149"/>
    <lineage>
        <taxon>Eukaryota</taxon>
        <taxon>Metazoa</taxon>
        <taxon>Chordata</taxon>
        <taxon>Craniata</taxon>
        <taxon>Vertebrata</taxon>
        <taxon>Euteleostomi</taxon>
        <taxon>Mammalia</taxon>
        <taxon>Eutheria</taxon>
        <taxon>Euarchontoglires</taxon>
        <taxon>Glires</taxon>
        <taxon>Rodentia</taxon>
        <taxon>Sciuromorpha</taxon>
        <taxon>Sciuridae</taxon>
        <taxon>Sciurinae</taxon>
        <taxon>Sciurini</taxon>
        <taxon>Sciurus</taxon>
    </lineage>
</organism>
<feature type="transmembrane region" description="Helical" evidence="25">
    <location>
        <begin position="2461"/>
        <end position="2482"/>
    </location>
</feature>
<dbReference type="PROSITE" id="PS50095">
    <property type="entry name" value="PLAT"/>
    <property type="match status" value="1"/>
</dbReference>
<feature type="transmembrane region" description="Helical" evidence="25">
    <location>
        <begin position="2025"/>
        <end position="2047"/>
    </location>
</feature>
<evidence type="ECO:0000256" key="17">
    <source>
        <dbReference type="ARBA" id="ARBA00023303"/>
    </source>
</evidence>
<keyword evidence="5" id="KW-0109">Calcium transport</keyword>
<evidence type="ECO:0000259" key="26">
    <source>
        <dbReference type="PROSITE" id="PS50093"/>
    </source>
</evidence>
<reference evidence="30" key="1">
    <citation type="submission" date="2025-08" db="UniProtKB">
        <authorList>
            <consortium name="Ensembl"/>
        </authorList>
    </citation>
    <scope>IDENTIFICATION</scope>
</reference>
<keyword evidence="31" id="KW-1185">Reference proteome</keyword>
<keyword evidence="15" id="KW-0325">Glycoprotein</keyword>
<feature type="domain" description="PKD" evidence="26">
    <location>
        <begin position="486"/>
        <end position="538"/>
    </location>
</feature>
<dbReference type="InterPro" id="IPR046791">
    <property type="entry name" value="Polycystin_dom"/>
</dbReference>
<keyword evidence="3" id="KW-0813">Transport</keyword>
<evidence type="ECO:0000256" key="3">
    <source>
        <dbReference type="ARBA" id="ARBA00022448"/>
    </source>
</evidence>
<feature type="transmembrane region" description="Helical" evidence="25">
    <location>
        <begin position="2141"/>
        <end position="2161"/>
    </location>
</feature>
<feature type="transmembrane region" description="Helical" evidence="25">
    <location>
        <begin position="2407"/>
        <end position="2423"/>
    </location>
</feature>
<dbReference type="CDD" id="cd01752">
    <property type="entry name" value="PLAT_polycystin"/>
    <property type="match status" value="1"/>
</dbReference>
<keyword evidence="13 25" id="KW-0472">Membrane</keyword>
<evidence type="ECO:0000256" key="20">
    <source>
        <dbReference type="ARBA" id="ARBA00073797"/>
    </source>
</evidence>
<dbReference type="Ensembl" id="ENSSVLT00005017512.1">
    <property type="protein sequence ID" value="ENSSVLP00005015766.1"/>
    <property type="gene ID" value="ENSSVLG00005011632.1"/>
</dbReference>
<dbReference type="PROSITE" id="PS51111">
    <property type="entry name" value="REJ"/>
    <property type="match status" value="1"/>
</dbReference>
<dbReference type="GO" id="GO:0034704">
    <property type="term" value="C:calcium channel complex"/>
    <property type="evidence" value="ECO:0007669"/>
    <property type="project" value="Ensembl"/>
</dbReference>
<dbReference type="OrthoDB" id="10044145at2759"/>
<feature type="domain" description="REJ" evidence="29">
    <location>
        <begin position="543"/>
        <end position="1446"/>
    </location>
</feature>
<dbReference type="InterPro" id="IPR014010">
    <property type="entry name" value="REJ_dom"/>
</dbReference>
<dbReference type="Proteomes" id="UP000694564">
    <property type="component" value="Chromosome 8"/>
</dbReference>
<comment type="subcellular location">
    <subcellularLocation>
        <location evidence="1">Cell projection</location>
        <location evidence="1">Cilium membrane</location>
        <topology evidence="1">Multi-pass membrane protein</topology>
    </subcellularLocation>
</comment>
<feature type="transmembrane region" description="Helical" evidence="25">
    <location>
        <begin position="1832"/>
        <end position="1849"/>
    </location>
</feature>
<evidence type="ECO:0000256" key="10">
    <source>
        <dbReference type="ARBA" id="ARBA00022989"/>
    </source>
</evidence>
<sequence length="2707" mass="300413">MHDRNITSFPSHSAFSFMIRAPHKPSAVIRSLWSSYGPRSCCQQPYASGKADGTFSDLREFQGTSSAAAPCNLKMELSCCDTGLLCFAEGTAKAPLPGTVTMRTPTKASGSPWINSAQPALLGWLSCLPTLPKSSLGPLPGAPCISSFPESMSVPEMLCPLTQCPPGTIPAREPDNAMTSTICCFLETEAHAPLTLGFHVHMASGVALCLLIDFGDGSGVEMSLQNMSAATEVTACHQYRKGMFYSLLCFLKFVISFYFLVNNDFLPNVLTVSFFFFSPEGVYMLRAVIYESHGTKVELGPYYVETDCEAVSVFMNSSSVHEDEALVFDGSHPNQKSTVVVHRFSSTSSYNVSFVSQTPVGDSQAWTSMTVWYKMQPVSVYTNGTVFAADSDITFVAVTKETIPLEFAWYFGDDPPVRTTSRSIRRRLHVPQWYQVMVKASSRISSVVSQLHLIRVQKRIVVNRLMSTTSALVNTSVAFECRINFGTDVAFLWNFGDGTVSTGSGSNSHVYSREGEFTVEVLVFNNVSSATLRKQLFIVHEPCQPPPVKNMGPGRVQVWRSQPLRLGVMFEAAVLCDISQGLSYTWSFMDSDGSPVPLPAAVNVHRQTIVLPSYALACGNYTAIARVQIQGSLVHSNYCVGVEVQGRAPISMISEGTHLFIPRAASVPIILRGSQSYDPDYPGATLRYHWTCTAAGSLGRPCFDNSMPHQLDTGAPTISFTAKWLSKCCDQFLVTLMVSNGGRNSSKAQVFLSINPALTFRFVHISWVNFKDVFVNWNEELSLQAVCENCGEIQNLSYSWDLFLVNATEKNRIRVPFCSTVGLLGASALKSTLKSSESNLLATEQNVTEPGGSSTTFSQEPSPAIHSWLALLVTGSTSAESTGGGHQIPAAGDTTAMEDPSEDGSLGPELGFLVEGAPTVSPSERSWPPPSSSPALNDFEAFYSDIQEAMPSRGRQRGNNTGFPGSGLSMSAEEESPGEGDNLVGPFLLAGRAEPALMIDWPKALISRAAFQGYTSSGITEPVVTIKPYSLSSGETYVLQASVASKHHLLGKAQLYLTVNPAPQDMACHVQPHHGLEAHTIFSVFCMSGKLDFHYEFSYQIGNTSKHTLYHGRDTQYYFALPAGEPSDNYKVLVSTEITDSKGSKAQACTVAVTVRPRFHGKDCFGEDLYNSSLKNLSTLQLMGSYLEMKNYVTMITGILSRLAKENRNASCGQWSQIQDALISSVCKLPIADQEEIIHSVLMLRNLISFSNKLSFLSAVHILKYMSSLLAQGQLLGRFVVDRRLGLELLLLISGVWETSAQEKSRNENYLQEEGMKIISEVLLGCLSLSHEHQLIMNAGQMEFQILHHHNLQSSIQNLGSVRVHLPGDLAGQSPAEEGMQSLCYISQLMLFKKSPYPEAGAPGKVGDVVGLTLYSCSSRRPIHRRRLETPVTVEFGEEDSSDNKRNKTKFTLLREKVNYHQFIGLSQNPQESLQIQIKFSKPITRAFPVMLLVRFSKKPTPSDFLVKQIYSWDEQIVQIYIPAVPQKGANVGYLSLLDADYDRRPPNKYFAKAVNYTVHFQWIQCLFWDKRGWKSESLSPQPGTSPEKVNCSYNRLAVFSVLRRKLKARFEVSDISNLQHHPQNLLPSIFTVGFMILYGFLVTKSRRVDHHEKKKMGYIFLQEDTPPGHKLYAIVIDTGFRAPAQFTSKVFIVLCGENGLSETKELCSSEKPLFERNSRHTFILSAPEQLGPLRKIRLWHDSHGSSPSWFISHVMVKELYSGQSWFFPAQCWLAADRWDGHVERELVHLRHGLGFRKLFYSKFTEYLEDFHIWLSVYSRPSSSGYLHTQRLTVSFCLLYVYAFLALPLDVGLIDITLGSFQLGLLCTLLPSPGSQLLALLFRLSKVPVCSLHGPVLLGGTSIAGDIPSNQPLVPQEHSISAMPSGSDGTGRKTDGSGTTCTSVDLEACRADHQETLRRKKNHHCPPSLQAPKGGFEGLVSQWSTAGLPWSSSAAWAICGSASLVCGLGTGLIGYRFVAAQCVKWLQLLSLSVVCCVFVTQPLMIYIMALDFAWKKKDDNQFFAESLRKATRNLDSELEEHSRAHVPLSHSCCISDCAGEVEKVLAARQRERHLRWARPPAMAQLRVIREKMRKKSRTQAALRDISTCILMLLLLLFIIYGKFSPDEYSLNQAIRKEFTRNARHSLGGLRSTHDWWDWSLSTLLDGLYLGGPSAAGAQPGALGGKCYLIGTMIIKQQKVSPCRVCKPARPFSALIEDSLPTCNPAIGGFENKNVTLGGGRDWGLRKEDCVLSLGRTRPEAQAALTALRARRWIDHSTRAVSVHFTLYNPPTQLLTSVTLTVEVLPTGDLVPSSLVESFRIFRSDSALQYSLVLPELVFLVLNLIHLCSQLCRMVEEGVLHYWQKSRSWLELSMVGVTLTYYTASSHLTTLAGDVIDQFHKGFFQVSMDLSVMALWNQWTRWLQGILLFLWMLKGIYLLGFLNTMMSHSSTMRSSLSRVFAPLVGALLMTAHSHLCRFQLFTWTLSSVTFTDAFPRLLFDFPGRSQKDLFHSLSESDQRDTAHYYGGLFLLMAVMCFGMLRASLATFFRKRKSSHSKSLVRLKDVTTHTWAKALTFLGLEMPKPEEAQVVADHNYYLDEFASLLDELLMKIDGLSESLELPLPEKQSRSTVEARAEESSLVDNTNIRYALVRTRELPNNLKYMARLPV</sequence>
<evidence type="ECO:0000256" key="12">
    <source>
        <dbReference type="ARBA" id="ARBA00023069"/>
    </source>
</evidence>
<comment type="caution">
    <text evidence="23">Lacks conserved residue(s) required for the propagation of feature annotation.</text>
</comment>
<feature type="region of interest" description="Disordered" evidence="24">
    <location>
        <begin position="877"/>
        <end position="937"/>
    </location>
</feature>
<evidence type="ECO:0000256" key="6">
    <source>
        <dbReference type="ARBA" id="ARBA00022673"/>
    </source>
</evidence>
<dbReference type="InterPro" id="IPR000601">
    <property type="entry name" value="PKD_dom"/>
</dbReference>